<name>A0A8R7K3P3_TRIUA</name>
<feature type="compositionally biased region" description="Basic and acidic residues" evidence="1">
    <location>
        <begin position="103"/>
        <end position="114"/>
    </location>
</feature>
<protein>
    <submittedName>
        <fullName evidence="2">Uncharacterized protein</fullName>
    </submittedName>
</protein>
<feature type="region of interest" description="Disordered" evidence="1">
    <location>
        <begin position="88"/>
        <end position="114"/>
    </location>
</feature>
<sequence length="114" mass="12189">MQQYIHIHGAESISFLDESGQPEDEVPDVAEVPPFERPPFPAAHGVGRRRPPGEPPPPLGQDVRRHVPLCVVGASDVAVAAVVVATAAPVGRRPGARPPLPVRHGDRGRQLRRG</sequence>
<reference evidence="2" key="2">
    <citation type="submission" date="2018-03" db="EMBL/GenBank/DDBJ databases">
        <title>The Triticum urartu genome reveals the dynamic nature of wheat genome evolution.</title>
        <authorList>
            <person name="Ling H."/>
            <person name="Ma B."/>
            <person name="Shi X."/>
            <person name="Liu H."/>
            <person name="Dong L."/>
            <person name="Sun H."/>
            <person name="Cao Y."/>
            <person name="Gao Q."/>
            <person name="Zheng S."/>
            <person name="Li Y."/>
            <person name="Yu Y."/>
            <person name="Du H."/>
            <person name="Qi M."/>
            <person name="Li Y."/>
            <person name="Yu H."/>
            <person name="Cui Y."/>
            <person name="Wang N."/>
            <person name="Chen C."/>
            <person name="Wu H."/>
            <person name="Zhao Y."/>
            <person name="Zhang J."/>
            <person name="Li Y."/>
            <person name="Zhou W."/>
            <person name="Zhang B."/>
            <person name="Hu W."/>
            <person name="Eijk M."/>
            <person name="Tang J."/>
            <person name="Witsenboer H."/>
            <person name="Zhao S."/>
            <person name="Li Z."/>
            <person name="Zhang A."/>
            <person name="Wang D."/>
            <person name="Liang C."/>
        </authorList>
    </citation>
    <scope>NUCLEOTIDE SEQUENCE [LARGE SCALE GENOMIC DNA]</scope>
    <source>
        <strain evidence="2">cv. G1812</strain>
    </source>
</reference>
<evidence type="ECO:0000256" key="1">
    <source>
        <dbReference type="SAM" id="MobiDB-lite"/>
    </source>
</evidence>
<dbReference type="EnsemblPlants" id="TuG1812G0100003928.01.T01">
    <property type="protein sequence ID" value="TuG1812G0100003928.01.T01.cds302623"/>
    <property type="gene ID" value="TuG1812G0100003928.01"/>
</dbReference>
<organism evidence="2 3">
    <name type="scientific">Triticum urartu</name>
    <name type="common">Red wild einkorn</name>
    <name type="synonym">Crithodium urartu</name>
    <dbReference type="NCBI Taxonomy" id="4572"/>
    <lineage>
        <taxon>Eukaryota</taxon>
        <taxon>Viridiplantae</taxon>
        <taxon>Streptophyta</taxon>
        <taxon>Embryophyta</taxon>
        <taxon>Tracheophyta</taxon>
        <taxon>Spermatophyta</taxon>
        <taxon>Magnoliopsida</taxon>
        <taxon>Liliopsida</taxon>
        <taxon>Poales</taxon>
        <taxon>Poaceae</taxon>
        <taxon>BOP clade</taxon>
        <taxon>Pooideae</taxon>
        <taxon>Triticodae</taxon>
        <taxon>Triticeae</taxon>
        <taxon>Triticinae</taxon>
        <taxon>Triticum</taxon>
    </lineage>
</organism>
<reference evidence="3" key="1">
    <citation type="journal article" date="2013" name="Nature">
        <title>Draft genome of the wheat A-genome progenitor Triticum urartu.</title>
        <authorList>
            <person name="Ling H.Q."/>
            <person name="Zhao S."/>
            <person name="Liu D."/>
            <person name="Wang J."/>
            <person name="Sun H."/>
            <person name="Zhang C."/>
            <person name="Fan H."/>
            <person name="Li D."/>
            <person name="Dong L."/>
            <person name="Tao Y."/>
            <person name="Gao C."/>
            <person name="Wu H."/>
            <person name="Li Y."/>
            <person name="Cui Y."/>
            <person name="Guo X."/>
            <person name="Zheng S."/>
            <person name="Wang B."/>
            <person name="Yu K."/>
            <person name="Liang Q."/>
            <person name="Yang W."/>
            <person name="Lou X."/>
            <person name="Chen J."/>
            <person name="Feng M."/>
            <person name="Jian J."/>
            <person name="Zhang X."/>
            <person name="Luo G."/>
            <person name="Jiang Y."/>
            <person name="Liu J."/>
            <person name="Wang Z."/>
            <person name="Sha Y."/>
            <person name="Zhang B."/>
            <person name="Wu H."/>
            <person name="Tang D."/>
            <person name="Shen Q."/>
            <person name="Xue P."/>
            <person name="Zou S."/>
            <person name="Wang X."/>
            <person name="Liu X."/>
            <person name="Wang F."/>
            <person name="Yang Y."/>
            <person name="An X."/>
            <person name="Dong Z."/>
            <person name="Zhang K."/>
            <person name="Zhang X."/>
            <person name="Luo M.C."/>
            <person name="Dvorak J."/>
            <person name="Tong Y."/>
            <person name="Wang J."/>
            <person name="Yang H."/>
            <person name="Li Z."/>
            <person name="Wang D."/>
            <person name="Zhang A."/>
            <person name="Wang J."/>
        </authorList>
    </citation>
    <scope>NUCLEOTIDE SEQUENCE</scope>
    <source>
        <strain evidence="3">cv. G1812</strain>
    </source>
</reference>
<gene>
    <name evidence="2" type="primary">LOC125525877</name>
</gene>
<dbReference type="Proteomes" id="UP000015106">
    <property type="component" value="Chromosome 1"/>
</dbReference>
<dbReference type="AlphaFoldDB" id="A0A8R7K3P3"/>
<evidence type="ECO:0000313" key="3">
    <source>
        <dbReference type="Proteomes" id="UP000015106"/>
    </source>
</evidence>
<feature type="region of interest" description="Disordered" evidence="1">
    <location>
        <begin position="12"/>
        <end position="62"/>
    </location>
</feature>
<accession>A0A8R7K3P3</accession>
<dbReference type="Gramene" id="TuG1812G0100003928.01.T01">
    <property type="protein sequence ID" value="TuG1812G0100003928.01.T01.cds302623"/>
    <property type="gene ID" value="TuG1812G0100003928.01"/>
</dbReference>
<evidence type="ECO:0000313" key="2">
    <source>
        <dbReference type="EnsemblPlants" id="TuG1812G0100003928.01.T01.cds302623"/>
    </source>
</evidence>
<reference evidence="2" key="3">
    <citation type="submission" date="2022-06" db="UniProtKB">
        <authorList>
            <consortium name="EnsemblPlants"/>
        </authorList>
    </citation>
    <scope>IDENTIFICATION</scope>
</reference>
<keyword evidence="3" id="KW-1185">Reference proteome</keyword>
<proteinExistence type="predicted"/>